<dbReference type="STRING" id="1244083.CSUNSWCD_2379"/>
<accession>M5IR08</accession>
<dbReference type="RefSeq" id="WP_009495189.1">
    <property type="nucleotide sequence ID" value="NZ_AMZQ01000009.1"/>
</dbReference>
<dbReference type="EMBL" id="AMZQ01000009">
    <property type="protein sequence ID" value="EKU10883.1"/>
    <property type="molecule type" value="Genomic_DNA"/>
</dbReference>
<proteinExistence type="predicted"/>
<gene>
    <name evidence="1" type="ORF">CSUNSWCD_2379</name>
</gene>
<dbReference type="PATRIC" id="fig|1244083.3.peg.1629"/>
<dbReference type="Proteomes" id="UP000011939">
    <property type="component" value="Unassembled WGS sequence"/>
</dbReference>
<reference evidence="1 2" key="1">
    <citation type="journal article" date="2013" name="Genome Announc.">
        <title>Genome Sequence of Campylobacter showae UNSWCD, Isolated from a Patient with Crohn's Disease.</title>
        <authorList>
            <person name="Tay A.P."/>
            <person name="Kaakoush N.O."/>
            <person name="Deshpande N.P."/>
            <person name="Chen Z."/>
            <person name="Mitchell H."/>
            <person name="Wilkins M.R."/>
        </authorList>
    </citation>
    <scope>NUCLEOTIDE SEQUENCE [LARGE SCALE GENOMIC DNA]</scope>
    <source>
        <strain evidence="1 2">CSUNSWCD</strain>
    </source>
</reference>
<evidence type="ECO:0000313" key="2">
    <source>
        <dbReference type="Proteomes" id="UP000011939"/>
    </source>
</evidence>
<comment type="caution">
    <text evidence="1">The sequence shown here is derived from an EMBL/GenBank/DDBJ whole genome shotgun (WGS) entry which is preliminary data.</text>
</comment>
<evidence type="ECO:0000313" key="1">
    <source>
        <dbReference type="EMBL" id="EKU10883.1"/>
    </source>
</evidence>
<sequence>MTKEEIKIAKHNFASIYDIKGGLIKTLAECTLDGKYYGSAVRITTRNLYQNLNKKTNFVDDIETGVVFRIPCPNDKDAGILAAHIRNMFSNGKILRLSCDFIDNEIVNSKESYDEILAQ</sequence>
<dbReference type="OrthoDB" id="5363564at2"/>
<dbReference type="AlphaFoldDB" id="M5IR08"/>
<protein>
    <submittedName>
        <fullName evidence="1">Uncharacterized protein</fullName>
    </submittedName>
</protein>
<dbReference type="eggNOG" id="ENOG5032N5J">
    <property type="taxonomic scope" value="Bacteria"/>
</dbReference>
<name>M5IR08_9BACT</name>
<organism evidence="1 2">
    <name type="scientific">Campylobacter showae CSUNSWCD</name>
    <dbReference type="NCBI Taxonomy" id="1244083"/>
    <lineage>
        <taxon>Bacteria</taxon>
        <taxon>Pseudomonadati</taxon>
        <taxon>Campylobacterota</taxon>
        <taxon>Epsilonproteobacteria</taxon>
        <taxon>Campylobacterales</taxon>
        <taxon>Campylobacteraceae</taxon>
        <taxon>Campylobacter</taxon>
    </lineage>
</organism>